<organism evidence="2 3">
    <name type="scientific">Piscibacillus halophilus</name>
    <dbReference type="NCBI Taxonomy" id="571933"/>
    <lineage>
        <taxon>Bacteria</taxon>
        <taxon>Bacillati</taxon>
        <taxon>Bacillota</taxon>
        <taxon>Bacilli</taxon>
        <taxon>Bacillales</taxon>
        <taxon>Bacillaceae</taxon>
        <taxon>Piscibacillus</taxon>
    </lineage>
</organism>
<gene>
    <name evidence="2" type="ORF">SAMN05216362_1053</name>
</gene>
<reference evidence="2 3" key="1">
    <citation type="submission" date="2016-10" db="EMBL/GenBank/DDBJ databases">
        <authorList>
            <person name="de Groot N.N."/>
        </authorList>
    </citation>
    <scope>NUCLEOTIDE SEQUENCE [LARGE SCALE GENOMIC DNA]</scope>
    <source>
        <strain evidence="2 3">DSM 21633</strain>
    </source>
</reference>
<evidence type="ECO:0000256" key="1">
    <source>
        <dbReference type="SAM" id="Phobius"/>
    </source>
</evidence>
<evidence type="ECO:0000313" key="2">
    <source>
        <dbReference type="EMBL" id="SEP97837.1"/>
    </source>
</evidence>
<dbReference type="Proteomes" id="UP000199427">
    <property type="component" value="Unassembled WGS sequence"/>
</dbReference>
<keyword evidence="1" id="KW-0812">Transmembrane</keyword>
<keyword evidence="1" id="KW-1133">Transmembrane helix</keyword>
<dbReference type="AlphaFoldDB" id="A0A1H9CA42"/>
<proteinExistence type="predicted"/>
<dbReference type="RefSeq" id="WP_091772741.1">
    <property type="nucleotide sequence ID" value="NZ_FOES01000005.1"/>
</dbReference>
<feature type="transmembrane region" description="Helical" evidence="1">
    <location>
        <begin position="64"/>
        <end position="90"/>
    </location>
</feature>
<keyword evidence="3" id="KW-1185">Reference proteome</keyword>
<feature type="transmembrane region" description="Helical" evidence="1">
    <location>
        <begin position="110"/>
        <end position="130"/>
    </location>
</feature>
<dbReference type="STRING" id="571933.SAMN05216362_1053"/>
<keyword evidence="1" id="KW-0472">Membrane</keyword>
<dbReference type="OrthoDB" id="2966528at2"/>
<evidence type="ECO:0000313" key="3">
    <source>
        <dbReference type="Proteomes" id="UP000199427"/>
    </source>
</evidence>
<dbReference type="EMBL" id="FOES01000005">
    <property type="protein sequence ID" value="SEP97837.1"/>
    <property type="molecule type" value="Genomic_DNA"/>
</dbReference>
<sequence length="262" mass="30730">MYYEYIVIALGVAPFIWLYFSFLNVRKGKRDQVNWKGPLGLYIGLCLLILVIAIYQKYTYDIPIFINSSSFISGLIVSGGLFAIIGLVNIFVTFRYRKNPLPKDLHDPKVVWILGVIICLGIFVFMSWFFPAGKKMNYTSALNNAYSELEEDNDEEIGLVLATSEERCMRRRDCDFKVYNVFYAKNNLEKTQDVQFLIRTIDKNGEQQKEIESKVITMEPGEIKLVETEETNSSSEMWMKYSFTTDNWFDGYQYRYRYRDNQ</sequence>
<protein>
    <submittedName>
        <fullName evidence="2">Uncharacterized protein</fullName>
    </submittedName>
</protein>
<name>A0A1H9CA42_9BACI</name>
<accession>A0A1H9CA42</accession>
<feature type="transmembrane region" description="Helical" evidence="1">
    <location>
        <begin position="6"/>
        <end position="25"/>
    </location>
</feature>
<feature type="transmembrane region" description="Helical" evidence="1">
    <location>
        <begin position="37"/>
        <end position="58"/>
    </location>
</feature>